<dbReference type="GO" id="GO:0004493">
    <property type="term" value="F:methylmalonyl-CoA epimerase activity"/>
    <property type="evidence" value="ECO:0007669"/>
    <property type="project" value="TreeGrafter"/>
</dbReference>
<name>A0A231H2S7_9NOCA</name>
<dbReference type="InterPro" id="IPR037523">
    <property type="entry name" value="VOC_core"/>
</dbReference>
<keyword evidence="4" id="KW-1185">Reference proteome</keyword>
<protein>
    <recommendedName>
        <fullName evidence="2">VOC domain-containing protein</fullName>
    </recommendedName>
</protein>
<dbReference type="GO" id="GO:0046872">
    <property type="term" value="F:metal ion binding"/>
    <property type="evidence" value="ECO:0007669"/>
    <property type="project" value="UniProtKB-KW"/>
</dbReference>
<comment type="caution">
    <text evidence="3">The sequence shown here is derived from an EMBL/GenBank/DDBJ whole genome shotgun (WGS) entry which is preliminary data.</text>
</comment>
<feature type="domain" description="VOC" evidence="2">
    <location>
        <begin position="10"/>
        <end position="153"/>
    </location>
</feature>
<dbReference type="InterPro" id="IPR051785">
    <property type="entry name" value="MMCE/EMCE_epimerase"/>
</dbReference>
<dbReference type="InterPro" id="IPR029068">
    <property type="entry name" value="Glyas_Bleomycin-R_OHBP_Dase"/>
</dbReference>
<proteinExistence type="predicted"/>
<feature type="domain" description="VOC" evidence="2">
    <location>
        <begin position="164"/>
        <end position="289"/>
    </location>
</feature>
<evidence type="ECO:0000256" key="1">
    <source>
        <dbReference type="ARBA" id="ARBA00022723"/>
    </source>
</evidence>
<accession>A0A231H2S7</accession>
<dbReference type="Proteomes" id="UP000215506">
    <property type="component" value="Unassembled WGS sequence"/>
</dbReference>
<dbReference type="InterPro" id="IPR004360">
    <property type="entry name" value="Glyas_Fos-R_dOase_dom"/>
</dbReference>
<dbReference type="PANTHER" id="PTHR43048">
    <property type="entry name" value="METHYLMALONYL-COA EPIMERASE"/>
    <property type="match status" value="1"/>
</dbReference>
<evidence type="ECO:0000259" key="2">
    <source>
        <dbReference type="PROSITE" id="PS51819"/>
    </source>
</evidence>
<dbReference type="EMBL" id="NGAF01000010">
    <property type="protein sequence ID" value="OXR43163.1"/>
    <property type="molecule type" value="Genomic_DNA"/>
</dbReference>
<dbReference type="Pfam" id="PF00903">
    <property type="entry name" value="Glyoxalase"/>
    <property type="match status" value="1"/>
</dbReference>
<dbReference type="RefSeq" id="WP_143860115.1">
    <property type="nucleotide sequence ID" value="NZ_NGAF01000010.1"/>
</dbReference>
<evidence type="ECO:0000313" key="3">
    <source>
        <dbReference type="EMBL" id="OXR43163.1"/>
    </source>
</evidence>
<dbReference type="CDD" id="cd06587">
    <property type="entry name" value="VOC"/>
    <property type="match status" value="1"/>
</dbReference>
<dbReference type="GO" id="GO:0046491">
    <property type="term" value="P:L-methylmalonyl-CoA metabolic process"/>
    <property type="evidence" value="ECO:0007669"/>
    <property type="project" value="TreeGrafter"/>
</dbReference>
<reference evidence="3 4" key="1">
    <citation type="submission" date="2017-07" db="EMBL/GenBank/DDBJ databases">
        <title>First draft Genome Sequence of Nocardia cerradoensis isolated from human infection.</title>
        <authorList>
            <person name="Carrasco G."/>
        </authorList>
    </citation>
    <scope>NUCLEOTIDE SEQUENCE [LARGE SCALE GENOMIC DNA]</scope>
    <source>
        <strain evidence="3 4">CNM20130759</strain>
    </source>
</reference>
<organism evidence="3 4">
    <name type="scientific">Nocardia cerradoensis</name>
    <dbReference type="NCBI Taxonomy" id="85688"/>
    <lineage>
        <taxon>Bacteria</taxon>
        <taxon>Bacillati</taxon>
        <taxon>Actinomycetota</taxon>
        <taxon>Actinomycetes</taxon>
        <taxon>Mycobacteriales</taxon>
        <taxon>Nocardiaceae</taxon>
        <taxon>Nocardia</taxon>
    </lineage>
</organism>
<keyword evidence="1" id="KW-0479">Metal-binding</keyword>
<gene>
    <name evidence="3" type="ORF">B7C42_04585</name>
</gene>
<dbReference type="PROSITE" id="PS51819">
    <property type="entry name" value="VOC"/>
    <property type="match status" value="2"/>
</dbReference>
<dbReference type="SUPFAM" id="SSF54593">
    <property type="entry name" value="Glyoxalase/Bleomycin resistance protein/Dihydroxybiphenyl dioxygenase"/>
    <property type="match status" value="2"/>
</dbReference>
<sequence length="301" mass="32263">MNPPPEHAHAVMHCNLNTVDQARAEAYYTTLFEIAPRMRSTGKGVDATCMGMPSRTDSETVFLYDRRGPRAAPALELVEWQTPATVAPTPPPGAPGLTAIGYRVPSLSRIRGHLAESGHDPVEVAGGSMVRGAHRPAVRLRDPDGVVVELVEIEHAPSDPQSALISHERLSCADLSASLRWYSRIGFAARARGEGWISLVLPPDPTFSLELDQAPAGGATPQRTANTQGLYRIALAVDDVRAAYAALAASGHPGLQQPSFIPMPDVPTGGFTVLFLADPDGVVVELVERPRTEVRRPAEPR</sequence>
<evidence type="ECO:0000313" key="4">
    <source>
        <dbReference type="Proteomes" id="UP000215506"/>
    </source>
</evidence>
<dbReference type="AlphaFoldDB" id="A0A231H2S7"/>
<dbReference type="PANTHER" id="PTHR43048:SF3">
    <property type="entry name" value="METHYLMALONYL-COA EPIMERASE, MITOCHONDRIAL"/>
    <property type="match status" value="1"/>
</dbReference>
<dbReference type="Gene3D" id="3.10.180.10">
    <property type="entry name" value="2,3-Dihydroxybiphenyl 1,2-Dioxygenase, domain 1"/>
    <property type="match status" value="2"/>
</dbReference>